<evidence type="ECO:0000256" key="1">
    <source>
        <dbReference type="ARBA" id="ARBA00022723"/>
    </source>
</evidence>
<dbReference type="GO" id="GO:0003677">
    <property type="term" value="F:DNA binding"/>
    <property type="evidence" value="ECO:0007669"/>
    <property type="project" value="InterPro"/>
</dbReference>
<name>A0AAV9T2Q2_9PEZI</name>
<dbReference type="CDD" id="cd12148">
    <property type="entry name" value="fungal_TF_MHR"/>
    <property type="match status" value="1"/>
</dbReference>
<evidence type="ECO:0000256" key="2">
    <source>
        <dbReference type="ARBA" id="ARBA00023242"/>
    </source>
</evidence>
<dbReference type="Pfam" id="PF04082">
    <property type="entry name" value="Fungal_trans"/>
    <property type="match status" value="1"/>
</dbReference>
<accession>A0AAV9T2Q2</accession>
<dbReference type="Pfam" id="PF00172">
    <property type="entry name" value="Zn_clus"/>
    <property type="match status" value="1"/>
</dbReference>
<dbReference type="Gene3D" id="4.10.240.10">
    <property type="entry name" value="Zn(2)-C6 fungal-type DNA-binding domain"/>
    <property type="match status" value="1"/>
</dbReference>
<sequence length="689" mass="76791">MSAATSCDDGQEDSPLSPNIQLRAACNNCRVRKIRCDRQHPCFHCTSAKIDCIPVDKKPREKRTRILLSSEYHYHTCEKKIDQLDRRMAEALSPIQGLKNDRQLSACPHAFLNPPSGAGMPAMSSSKSSPSSHTIQPGSDAGSSVLLGAGESSLAAHSTFASDFMQHVASASPLQCSGPEMRDTLDALSSVVATLREQTVANEMAYPHARPIQRPGPSGYGLPPIQKAVELIRIAKSFIYEFILTRNFSDICLQVYFSDSFSEMEFIIVNAGLHSLFGDYSHRVAIEERAAWHAIELSKPYLAWALSAKASELCQTLSFHRIPDTENSEDAKYRKFLFWTNYFLDKCLSLRLGRASTIPDWDITTHRPSTTDTHKEAVMAYFVLWVESARCQGNIYELLYSPEAIAQPDHVRQSRAQLLVNDLRMLDQAMQETNKRWIKVAKDNAGTDVMDFFATSDDTLRLSLLTLVYRAAPQPAGAPTTFSHSCAEAARAALQRHQDCLAIIDRSNEDFLPCYVHWTLLFTPFIPFIVIFCQVIETQDKTDLNRLGAFVASIQPAAAVSDAPGKLCRLFQVLHNVAARYIDRSGPYDDQTQATEEMDMYLRLLGVHHGEEGNVSEHQRQGFAHDLDGNFAQAACGDGTSTGEVQTGPMVMNPMMRMGNGAQLEEWFYRNQALMQSFGTSPHPFPNED</sequence>
<evidence type="ECO:0000313" key="5">
    <source>
        <dbReference type="EMBL" id="KAK6212190.1"/>
    </source>
</evidence>
<reference evidence="5 6" key="1">
    <citation type="submission" date="2023-04" db="EMBL/GenBank/DDBJ databases">
        <title>Colletotrichum tabacum stain YC1 causing leaf anthracnose on Nicotiana tabacum(L.) cv.</title>
        <authorList>
            <person name="Ji Z."/>
            <person name="Wang M."/>
            <person name="Zhang J."/>
            <person name="Wang N."/>
            <person name="Zhou Z."/>
        </authorList>
    </citation>
    <scope>NUCLEOTIDE SEQUENCE [LARGE SCALE GENOMIC DNA]</scope>
    <source>
        <strain evidence="5 6">YC1</strain>
    </source>
</reference>
<keyword evidence="2" id="KW-0539">Nucleus</keyword>
<dbReference type="InterPro" id="IPR007219">
    <property type="entry name" value="XnlR_reg_dom"/>
</dbReference>
<protein>
    <submittedName>
        <fullName evidence="5">Transcriptional regulatory protein</fullName>
    </submittedName>
</protein>
<feature type="region of interest" description="Disordered" evidence="3">
    <location>
        <begin position="115"/>
        <end position="142"/>
    </location>
</feature>
<dbReference type="PROSITE" id="PS00463">
    <property type="entry name" value="ZN2_CY6_FUNGAL_1"/>
    <property type="match status" value="1"/>
</dbReference>
<dbReference type="SMART" id="SM00906">
    <property type="entry name" value="Fungal_trans"/>
    <property type="match status" value="1"/>
</dbReference>
<evidence type="ECO:0000259" key="4">
    <source>
        <dbReference type="PROSITE" id="PS50048"/>
    </source>
</evidence>
<evidence type="ECO:0000313" key="6">
    <source>
        <dbReference type="Proteomes" id="UP001327957"/>
    </source>
</evidence>
<keyword evidence="1" id="KW-0479">Metal-binding</keyword>
<keyword evidence="6" id="KW-1185">Reference proteome</keyword>
<dbReference type="CDD" id="cd00067">
    <property type="entry name" value="GAL4"/>
    <property type="match status" value="1"/>
</dbReference>
<dbReference type="AlphaFoldDB" id="A0AAV9T2Q2"/>
<dbReference type="EMBL" id="JASAOK010000045">
    <property type="protein sequence ID" value="KAK6212190.1"/>
    <property type="molecule type" value="Genomic_DNA"/>
</dbReference>
<dbReference type="GO" id="GO:0000981">
    <property type="term" value="F:DNA-binding transcription factor activity, RNA polymerase II-specific"/>
    <property type="evidence" value="ECO:0007669"/>
    <property type="project" value="InterPro"/>
</dbReference>
<dbReference type="GO" id="GO:0006351">
    <property type="term" value="P:DNA-templated transcription"/>
    <property type="evidence" value="ECO:0007669"/>
    <property type="project" value="InterPro"/>
</dbReference>
<dbReference type="PANTHER" id="PTHR46910">
    <property type="entry name" value="TRANSCRIPTION FACTOR PDR1"/>
    <property type="match status" value="1"/>
</dbReference>
<dbReference type="SMART" id="SM00066">
    <property type="entry name" value="GAL4"/>
    <property type="match status" value="1"/>
</dbReference>
<dbReference type="PANTHER" id="PTHR46910:SF5">
    <property type="entry name" value="ZN(II)2CYS6 TRANSCRIPTION FACTOR (EUROFUNG)"/>
    <property type="match status" value="1"/>
</dbReference>
<proteinExistence type="predicted"/>
<dbReference type="InterPro" id="IPR001138">
    <property type="entry name" value="Zn2Cys6_DnaBD"/>
</dbReference>
<dbReference type="InterPro" id="IPR036864">
    <property type="entry name" value="Zn2-C6_fun-type_DNA-bd_sf"/>
</dbReference>
<dbReference type="GO" id="GO:0008270">
    <property type="term" value="F:zinc ion binding"/>
    <property type="evidence" value="ECO:0007669"/>
    <property type="project" value="InterPro"/>
</dbReference>
<dbReference type="SUPFAM" id="SSF57701">
    <property type="entry name" value="Zn2/Cys6 DNA-binding domain"/>
    <property type="match status" value="1"/>
</dbReference>
<feature type="domain" description="Zn(2)-C6 fungal-type" evidence="4">
    <location>
        <begin position="25"/>
        <end position="52"/>
    </location>
</feature>
<feature type="compositionally biased region" description="Low complexity" evidence="3">
    <location>
        <begin position="115"/>
        <end position="132"/>
    </location>
</feature>
<organism evidence="5 6">
    <name type="scientific">Colletotrichum tabaci</name>
    <dbReference type="NCBI Taxonomy" id="1209068"/>
    <lineage>
        <taxon>Eukaryota</taxon>
        <taxon>Fungi</taxon>
        <taxon>Dikarya</taxon>
        <taxon>Ascomycota</taxon>
        <taxon>Pezizomycotina</taxon>
        <taxon>Sordariomycetes</taxon>
        <taxon>Hypocreomycetidae</taxon>
        <taxon>Glomerellales</taxon>
        <taxon>Glomerellaceae</taxon>
        <taxon>Colletotrichum</taxon>
        <taxon>Colletotrichum destructivum species complex</taxon>
    </lineage>
</organism>
<dbReference type="InterPro" id="IPR050987">
    <property type="entry name" value="AtrR-like"/>
</dbReference>
<gene>
    <name evidence="5" type="ORF">QIS74_10144</name>
</gene>
<dbReference type="PROSITE" id="PS50048">
    <property type="entry name" value="ZN2_CY6_FUNGAL_2"/>
    <property type="match status" value="1"/>
</dbReference>
<evidence type="ECO:0000256" key="3">
    <source>
        <dbReference type="SAM" id="MobiDB-lite"/>
    </source>
</evidence>
<dbReference type="Proteomes" id="UP001327957">
    <property type="component" value="Unassembled WGS sequence"/>
</dbReference>
<comment type="caution">
    <text evidence="5">The sequence shown here is derived from an EMBL/GenBank/DDBJ whole genome shotgun (WGS) entry which is preliminary data.</text>
</comment>